<accession>A0A3B0SUW0</accession>
<gene>
    <name evidence="1" type="ORF">MNBD_ACTINO02-211</name>
</gene>
<name>A0A3B0SUW0_9ZZZZ</name>
<reference evidence="1" key="1">
    <citation type="submission" date="2018-06" db="EMBL/GenBank/DDBJ databases">
        <authorList>
            <person name="Zhirakovskaya E."/>
        </authorList>
    </citation>
    <scope>NUCLEOTIDE SEQUENCE</scope>
</reference>
<protein>
    <submittedName>
        <fullName evidence="1">Uncharacterized glycyl radical protein YjjI</fullName>
    </submittedName>
</protein>
<dbReference type="SUPFAM" id="SSF51998">
    <property type="entry name" value="PFL-like glycyl radical enzymes"/>
    <property type="match status" value="1"/>
</dbReference>
<dbReference type="Pfam" id="PF11230">
    <property type="entry name" value="YjjI-like"/>
    <property type="match status" value="1"/>
</dbReference>
<organism evidence="1">
    <name type="scientific">hydrothermal vent metagenome</name>
    <dbReference type="NCBI Taxonomy" id="652676"/>
    <lineage>
        <taxon>unclassified sequences</taxon>
        <taxon>metagenomes</taxon>
        <taxon>ecological metagenomes</taxon>
    </lineage>
</organism>
<dbReference type="InterPro" id="IPR016905">
    <property type="entry name" value="Glycyl_radical_YjjI-like"/>
</dbReference>
<dbReference type="EMBL" id="UOEK01000337">
    <property type="protein sequence ID" value="VAW06092.1"/>
    <property type="molecule type" value="Genomic_DNA"/>
</dbReference>
<dbReference type="PIRSF" id="PIRSF028991">
    <property type="entry name" value="Glycl_rad_HI0521_prd"/>
    <property type="match status" value="1"/>
</dbReference>
<proteinExistence type="predicted"/>
<dbReference type="AlphaFoldDB" id="A0A3B0SUW0"/>
<sequence length="517" mass="57528">MNITELQAKAREIIADPTLSFHLRRHYLAYLAESVLPYPTISEACAQALDKRIICDLFEGNAPYRARYILPDYTKALAQGSEFLELEPPADLDDALNFLLIMYTQVPSITGFPVYLGDLDALLLPFIDGISADHLYRSLRRFWIALDRILPDAFVHTNIGPTDNLVARTILQLERELQQVVPNVTLKVDPDLTPDDLIEDAVETVFVNGKPHFVNHPLMTRDLGERYGVVSCYNSLKVGGGSHTLVRLNLKEVALQHQGDLGTFLTDTLPVYAELTAELIEARIRFLVEDAGFFDHDFLATEGLIDIENFSAMYGIYGLAECVNLLMDMQGRNGRYGHDNEANEMAYRITSTIADLVASRPMPYTQGNGGRCLLHSQSGIDTDIEVSAGTRIPIGDEPAMFEHINAVAPHHDLFAAGVSDIFHVEDTAKRNPQAMVDIIRGAFKSGMRDFTFNLATNGFIRITGYLVRKSDVETFEACGSRYGSATFGAGSVKNSHVEDRNVKRVGIRERRPTRASQ</sequence>
<evidence type="ECO:0000313" key="1">
    <source>
        <dbReference type="EMBL" id="VAW06092.1"/>
    </source>
</evidence>
<dbReference type="NCBIfam" id="TIGR04040">
    <property type="entry name" value="glycyl_YjjI"/>
    <property type="match status" value="1"/>
</dbReference>
<dbReference type="Gene3D" id="3.20.70.20">
    <property type="match status" value="1"/>
</dbReference>